<accession>A0A2P1CKV1</accession>
<sequence>MKKSTMFLATAAALGVAMFPTQINEAARGLRNNNPLNIKEGDDGGAQWEGEHELDLDPTFEEFKTPVHGIRAGARILRTYAVKYGLDSIAGIIARWAPEEENDTENYINFVANKTGIPRNQKLNDETYPAVISAMIDMENGSNPYTYDEIKKGFEWGFYG</sequence>
<dbReference type="KEGG" id="vg:40101276"/>
<evidence type="ECO:0000313" key="2">
    <source>
        <dbReference type="Proteomes" id="UP000241791"/>
    </source>
</evidence>
<dbReference type="Proteomes" id="UP000241791">
    <property type="component" value="Segment"/>
</dbReference>
<keyword evidence="2" id="KW-1185">Reference proteome</keyword>
<name>A0A2P1CKV1_9VIRU</name>
<dbReference type="GeneID" id="40101276"/>
<proteinExistence type="predicted"/>
<organism evidence="1 2">
    <name type="scientific">Pseudoalteromonas phage Cr39582</name>
    <dbReference type="NCBI Taxonomy" id="2099852"/>
    <lineage>
        <taxon>Viruses</taxon>
        <taxon>Varidnaviria</taxon>
        <taxon>Abadenavirae</taxon>
        <taxon>Produgelaviricota</taxon>
        <taxon>Belvinaviricetes</taxon>
        <taxon>Vinavirales</taxon>
        <taxon>Corticoviridae</taxon>
        <taxon>Merivirus</taxon>
        <taxon>Merivirus Cr39582</taxon>
        <taxon>Corticovirus Cr39582</taxon>
    </lineage>
</organism>
<dbReference type="OrthoDB" id="13054at10239"/>
<evidence type="ECO:0000313" key="1">
    <source>
        <dbReference type="EMBL" id="AVJ51881.1"/>
    </source>
</evidence>
<dbReference type="RefSeq" id="YP_009624430.1">
    <property type="nucleotide sequence ID" value="NC_042121.1"/>
</dbReference>
<dbReference type="EMBL" id="MG966533">
    <property type="protein sequence ID" value="AVJ51881.1"/>
    <property type="molecule type" value="Genomic_DNA"/>
</dbReference>
<reference evidence="2" key="1">
    <citation type="submission" date="2018-02" db="EMBL/GenBank/DDBJ databases">
        <title>Genome sequence of PM2-like phage 39582 induced from Pseudoalteromonas sp. isolated from the gut of Ciona robusta.</title>
        <authorList>
            <person name="Leigh B.A."/>
            <person name="Breitbart M."/>
            <person name="Dishaw L.J."/>
        </authorList>
    </citation>
    <scope>NUCLEOTIDE SEQUENCE [LARGE SCALE GENOMIC DNA]</scope>
</reference>
<protein>
    <submittedName>
        <fullName evidence="1">Structural protein</fullName>
    </submittedName>
</protein>